<dbReference type="GO" id="GO:0071111">
    <property type="term" value="F:cyclic-guanylate-specific phosphodiesterase activity"/>
    <property type="evidence" value="ECO:0007669"/>
    <property type="project" value="InterPro"/>
</dbReference>
<dbReference type="PANTHER" id="PTHR33121:SF79">
    <property type="entry name" value="CYCLIC DI-GMP PHOSPHODIESTERASE PDED-RELATED"/>
    <property type="match status" value="1"/>
</dbReference>
<protein>
    <submittedName>
        <fullName evidence="8">Diguanylate cyclase (GGDEF)-like protein</fullName>
    </submittedName>
</protein>
<dbReference type="InterPro" id="IPR029787">
    <property type="entry name" value="Nucleotide_cyclase"/>
</dbReference>
<dbReference type="Pfam" id="PF00990">
    <property type="entry name" value="GGDEF"/>
    <property type="match status" value="1"/>
</dbReference>
<evidence type="ECO:0000313" key="9">
    <source>
        <dbReference type="Proteomes" id="UP000539075"/>
    </source>
</evidence>
<evidence type="ECO:0000256" key="4">
    <source>
        <dbReference type="ARBA" id="ARBA00022989"/>
    </source>
</evidence>
<organism evidence="8 9">
    <name type="scientific">Desulfovibrio intestinalis</name>
    <dbReference type="NCBI Taxonomy" id="58621"/>
    <lineage>
        <taxon>Bacteria</taxon>
        <taxon>Pseudomonadati</taxon>
        <taxon>Thermodesulfobacteriota</taxon>
        <taxon>Desulfovibrionia</taxon>
        <taxon>Desulfovibrionales</taxon>
        <taxon>Desulfovibrionaceae</taxon>
        <taxon>Desulfovibrio</taxon>
    </lineage>
</organism>
<dbReference type="AlphaFoldDB" id="A0A7W8BZG0"/>
<keyword evidence="4 6" id="KW-1133">Transmembrane helix</keyword>
<dbReference type="PROSITE" id="PS50887">
    <property type="entry name" value="GGDEF"/>
    <property type="match status" value="1"/>
</dbReference>
<dbReference type="PANTHER" id="PTHR33121">
    <property type="entry name" value="CYCLIC DI-GMP PHOSPHODIESTERASE PDEF"/>
    <property type="match status" value="1"/>
</dbReference>
<dbReference type="NCBIfam" id="TIGR00254">
    <property type="entry name" value="GGDEF"/>
    <property type="match status" value="1"/>
</dbReference>
<dbReference type="Proteomes" id="UP000539075">
    <property type="component" value="Unassembled WGS sequence"/>
</dbReference>
<keyword evidence="9" id="KW-1185">Reference proteome</keyword>
<dbReference type="InterPro" id="IPR033479">
    <property type="entry name" value="dCache_1"/>
</dbReference>
<keyword evidence="5 6" id="KW-0472">Membrane</keyword>
<dbReference type="Gene3D" id="3.30.450.20">
    <property type="entry name" value="PAS domain"/>
    <property type="match status" value="1"/>
</dbReference>
<sequence length="496" mass="55410">MYRSKRQIKRIYAIAFLVGGLFLVCSLMLLRYATGQVEQVSIVHLYETTTQLRVLLQRQLTQNFQTLNSLAITVGYMPQQKTLPLLKEINSNSDFIRIGIANSSGKAEVADAHGTVYHDVDLSSENFFRRALAGHPALSPPRRNPRGPGRVIYCAVPVEQDSKINEVLFGVTKAEVFLNILETPLFNATGFAALIDAQGRIVLSPELSPVDGLGSVFNLGHIGEADRRNALDGMAHGRRSYFLYENGKKQYLAAFDPIQSNDWFLFCAVPLDALGLVSPLLLYGGGVVTILALLCFIFLTWRVYRLTEWRDRQLQKLAFVDPVTGGINSHRLRLEATALLHEHPNMVFAIWLADIKNFKFYNKMLGVEAGDRELRRIARVLEKEGQGPLARCCHISGDTFAGILPFAGRESIIAMCARAASDVENGAYQSSHIFPLRLHIGIYTTDTVEDEEIPFMEMINRASIALLVAKTQDESAFHFYTDEICDHALRLCTKAN</sequence>
<dbReference type="SUPFAM" id="SSF55073">
    <property type="entry name" value="Nucleotide cyclase"/>
    <property type="match status" value="1"/>
</dbReference>
<evidence type="ECO:0000256" key="5">
    <source>
        <dbReference type="ARBA" id="ARBA00023136"/>
    </source>
</evidence>
<dbReference type="GO" id="GO:0005886">
    <property type="term" value="C:plasma membrane"/>
    <property type="evidence" value="ECO:0007669"/>
    <property type="project" value="UniProtKB-SubCell"/>
</dbReference>
<reference evidence="8 9" key="1">
    <citation type="submission" date="2020-08" db="EMBL/GenBank/DDBJ databases">
        <title>Genomic Encyclopedia of Type Strains, Phase IV (KMG-IV): sequencing the most valuable type-strain genomes for metagenomic binning, comparative biology and taxonomic classification.</title>
        <authorList>
            <person name="Goeker M."/>
        </authorList>
    </citation>
    <scope>NUCLEOTIDE SEQUENCE [LARGE SCALE GENOMIC DNA]</scope>
    <source>
        <strain evidence="8 9">DSM 11275</strain>
    </source>
</reference>
<comment type="caution">
    <text evidence="8">The sequence shown here is derived from an EMBL/GenBank/DDBJ whole genome shotgun (WGS) entry which is preliminary data.</text>
</comment>
<keyword evidence="3 6" id="KW-0812">Transmembrane</keyword>
<proteinExistence type="predicted"/>
<comment type="subcellular location">
    <subcellularLocation>
        <location evidence="1">Cell membrane</location>
        <topology evidence="1">Multi-pass membrane protein</topology>
    </subcellularLocation>
</comment>
<evidence type="ECO:0000313" key="8">
    <source>
        <dbReference type="EMBL" id="MBB5142531.1"/>
    </source>
</evidence>
<dbReference type="RefSeq" id="WP_183717931.1">
    <property type="nucleotide sequence ID" value="NZ_JACHGO010000002.1"/>
</dbReference>
<dbReference type="Gene3D" id="3.30.70.270">
    <property type="match status" value="1"/>
</dbReference>
<evidence type="ECO:0000256" key="3">
    <source>
        <dbReference type="ARBA" id="ARBA00022692"/>
    </source>
</evidence>
<dbReference type="EMBL" id="JACHGO010000002">
    <property type="protein sequence ID" value="MBB5142531.1"/>
    <property type="molecule type" value="Genomic_DNA"/>
</dbReference>
<feature type="domain" description="GGDEF" evidence="7">
    <location>
        <begin position="346"/>
        <end position="482"/>
    </location>
</feature>
<gene>
    <name evidence="8" type="ORF">HNQ38_000610</name>
</gene>
<accession>A0A7W8BZG0</accession>
<keyword evidence="2" id="KW-1003">Cell membrane</keyword>
<feature type="transmembrane region" description="Helical" evidence="6">
    <location>
        <begin position="12"/>
        <end position="33"/>
    </location>
</feature>
<evidence type="ECO:0000256" key="2">
    <source>
        <dbReference type="ARBA" id="ARBA00022475"/>
    </source>
</evidence>
<dbReference type="SMART" id="SM00267">
    <property type="entry name" value="GGDEF"/>
    <property type="match status" value="1"/>
</dbReference>
<dbReference type="InterPro" id="IPR050706">
    <property type="entry name" value="Cyclic-di-GMP_PDE-like"/>
</dbReference>
<name>A0A7W8BZG0_9BACT</name>
<dbReference type="InterPro" id="IPR000160">
    <property type="entry name" value="GGDEF_dom"/>
</dbReference>
<evidence type="ECO:0000259" key="7">
    <source>
        <dbReference type="PROSITE" id="PS50887"/>
    </source>
</evidence>
<evidence type="ECO:0000256" key="1">
    <source>
        <dbReference type="ARBA" id="ARBA00004651"/>
    </source>
</evidence>
<dbReference type="Pfam" id="PF02743">
    <property type="entry name" value="dCache_1"/>
    <property type="match status" value="1"/>
</dbReference>
<dbReference type="InterPro" id="IPR043128">
    <property type="entry name" value="Rev_trsase/Diguanyl_cyclase"/>
</dbReference>
<evidence type="ECO:0000256" key="6">
    <source>
        <dbReference type="SAM" id="Phobius"/>
    </source>
</evidence>
<feature type="transmembrane region" description="Helical" evidence="6">
    <location>
        <begin position="280"/>
        <end position="304"/>
    </location>
</feature>